<organism evidence="3 4">
    <name type="scientific">Salegentibacter echinorum</name>
    <dbReference type="NCBI Taxonomy" id="1073325"/>
    <lineage>
        <taxon>Bacteria</taxon>
        <taxon>Pseudomonadati</taxon>
        <taxon>Bacteroidota</taxon>
        <taxon>Flavobacteriia</taxon>
        <taxon>Flavobacteriales</taxon>
        <taxon>Flavobacteriaceae</taxon>
        <taxon>Salegentibacter</taxon>
    </lineage>
</organism>
<dbReference type="PANTHER" id="PTHR11373:SF32">
    <property type="entry name" value="DEOXYGUANOSINETRIPHOSPHATE TRIPHOSPHOHYDROLASE"/>
    <property type="match status" value="1"/>
</dbReference>
<dbReference type="SMART" id="SM00471">
    <property type="entry name" value="HDc"/>
    <property type="match status" value="1"/>
</dbReference>
<name>A0A1M5E4Y9_SALEC</name>
<dbReference type="Pfam" id="PF01966">
    <property type="entry name" value="HD"/>
    <property type="match status" value="1"/>
</dbReference>
<accession>A0A1M5E4Y9</accession>
<dbReference type="Gene3D" id="1.10.3550.10">
    <property type="entry name" value="eoxyguanosinetriphosphate triphosphohydrolase domain-like"/>
    <property type="match status" value="1"/>
</dbReference>
<dbReference type="SUPFAM" id="SSF109604">
    <property type="entry name" value="HD-domain/PDEase-like"/>
    <property type="match status" value="1"/>
</dbReference>
<dbReference type="Proteomes" id="UP000183945">
    <property type="component" value="Unassembled WGS sequence"/>
</dbReference>
<reference evidence="4" key="1">
    <citation type="submission" date="2016-11" db="EMBL/GenBank/DDBJ databases">
        <authorList>
            <person name="Varghese N."/>
            <person name="Submissions S."/>
        </authorList>
    </citation>
    <scope>NUCLEOTIDE SEQUENCE [LARGE SCALE GENOMIC DNA]</scope>
    <source>
        <strain evidence="4">DSM 24579</strain>
    </source>
</reference>
<protein>
    <submittedName>
        <fullName evidence="3">dGTPase</fullName>
    </submittedName>
</protein>
<dbReference type="AlphaFoldDB" id="A0A1M5E4Y9"/>
<dbReference type="PROSITE" id="PS51831">
    <property type="entry name" value="HD"/>
    <property type="match status" value="1"/>
</dbReference>
<dbReference type="InterPro" id="IPR006674">
    <property type="entry name" value="HD_domain"/>
</dbReference>
<dbReference type="STRING" id="1073325.SAMN05444483_102232"/>
<dbReference type="Gene3D" id="1.10.3210.10">
    <property type="entry name" value="Hypothetical protein af1432"/>
    <property type="match status" value="1"/>
</dbReference>
<dbReference type="InterPro" id="IPR027432">
    <property type="entry name" value="dGTP_triphosphohydrolase_C"/>
</dbReference>
<dbReference type="InterPro" id="IPR023293">
    <property type="entry name" value="dGTP_triP_hydro_central_sf"/>
</dbReference>
<dbReference type="GO" id="GO:0008832">
    <property type="term" value="F:dGTPase activity"/>
    <property type="evidence" value="ECO:0007669"/>
    <property type="project" value="TreeGrafter"/>
</dbReference>
<dbReference type="InterPro" id="IPR003607">
    <property type="entry name" value="HD/PDEase_dom"/>
</dbReference>
<gene>
    <name evidence="3" type="ORF">SAMN05444483_102232</name>
</gene>
<dbReference type="GO" id="GO:0006203">
    <property type="term" value="P:dGTP catabolic process"/>
    <property type="evidence" value="ECO:0007669"/>
    <property type="project" value="TreeGrafter"/>
</dbReference>
<feature type="domain" description="HD" evidence="2">
    <location>
        <begin position="65"/>
        <end position="258"/>
    </location>
</feature>
<keyword evidence="4" id="KW-1185">Reference proteome</keyword>
<dbReference type="PANTHER" id="PTHR11373">
    <property type="entry name" value="DEOXYNUCLEOSIDE TRIPHOSPHATE TRIPHOSPHOHYDROLASE"/>
    <property type="match status" value="1"/>
</dbReference>
<dbReference type="Gene3D" id="1.10.3410.10">
    <property type="entry name" value="putative deoxyguanosinetriphosphate triphosphohydrolase like domain"/>
    <property type="match status" value="1"/>
</dbReference>
<keyword evidence="1" id="KW-0378">Hydrolase</keyword>
<dbReference type="NCBIfam" id="TIGR01353">
    <property type="entry name" value="dGTP_triPase"/>
    <property type="match status" value="1"/>
</dbReference>
<sequence>MMNWEQLLSLKRFGDTNKRLRKEQNETRLGFEVDYDRIIFSSAFRSLQDKTQVIPLSKTDFVHTRLTHSLEVSVVGRSLGRLAGQKILEKHPQLEETHGYKMNDFGAIVAAAALAHDIGNPPFGHSGEKAIGEYFSLGRGRRFKEALTPKEFQDLIKFEGNANGFKILTQNKPGISGGLRLSYATLGAFIKYPKESLPYKPTKKVTDKKFGFFQTDSNFFQEIASELGLKNTGSKGDISYSRHPLAFLVEAADDICYTIIDFEDGINLGLIEEEYALEYLIKLVKNNINTKKYNRLTNTADRLSYLRALAISTLITEAVEIFLHYEEAILAGEFHQTLLEKSAYSAQIDDIIKISVENIYESEEVINKEIAGHKMLTHLLDTYTEAFLPDETHLDSHFNKLVLKSAPGLNFLKDEESVYKRLLEICSHTSSLTDGFTVASFERYSGKKL</sequence>
<dbReference type="InterPro" id="IPR006261">
    <property type="entry name" value="dGTPase"/>
</dbReference>
<evidence type="ECO:0000256" key="1">
    <source>
        <dbReference type="ARBA" id="ARBA00022801"/>
    </source>
</evidence>
<evidence type="ECO:0000313" key="4">
    <source>
        <dbReference type="Proteomes" id="UP000183945"/>
    </source>
</evidence>
<dbReference type="EMBL" id="FQVT01000002">
    <property type="protein sequence ID" value="SHF74204.1"/>
    <property type="molecule type" value="Genomic_DNA"/>
</dbReference>
<evidence type="ECO:0000259" key="2">
    <source>
        <dbReference type="PROSITE" id="PS51831"/>
    </source>
</evidence>
<dbReference type="InterPro" id="IPR050135">
    <property type="entry name" value="dGTPase-like"/>
</dbReference>
<evidence type="ECO:0000313" key="3">
    <source>
        <dbReference type="EMBL" id="SHF74204.1"/>
    </source>
</evidence>
<proteinExistence type="predicted"/>